<gene>
    <name evidence="1" type="primary">NT5C1A</name>
    <name evidence="1" type="ORF">AMEX_G3883</name>
</gene>
<dbReference type="PANTHER" id="PTHR31367">
    <property type="entry name" value="CYTOSOLIC 5'-NUCLEOTIDASE 1 FAMILY MEMBER"/>
    <property type="match status" value="1"/>
</dbReference>
<dbReference type="PANTHER" id="PTHR31367:SF3">
    <property type="entry name" value="CYTOSOLIC 5'-NUCLEOTIDASE 1A"/>
    <property type="match status" value="1"/>
</dbReference>
<protein>
    <submittedName>
        <fullName evidence="1">Cytosolic 5'-nucleotidase 1A-like</fullName>
    </submittedName>
</protein>
<dbReference type="InterPro" id="IPR010394">
    <property type="entry name" value="5-nucleotidase"/>
</dbReference>
<dbReference type="GO" id="GO:0008253">
    <property type="term" value="F:5'-nucleotidase activity"/>
    <property type="evidence" value="ECO:0007669"/>
    <property type="project" value="InterPro"/>
</dbReference>
<organism evidence="1 2">
    <name type="scientific">Astyanax mexicanus</name>
    <name type="common">Blind cave fish</name>
    <name type="synonym">Astyanax fasciatus mexicanus</name>
    <dbReference type="NCBI Taxonomy" id="7994"/>
    <lineage>
        <taxon>Eukaryota</taxon>
        <taxon>Metazoa</taxon>
        <taxon>Chordata</taxon>
        <taxon>Craniata</taxon>
        <taxon>Vertebrata</taxon>
        <taxon>Euteleostomi</taxon>
        <taxon>Actinopterygii</taxon>
        <taxon>Neopterygii</taxon>
        <taxon>Teleostei</taxon>
        <taxon>Ostariophysi</taxon>
        <taxon>Characiformes</taxon>
        <taxon>Characoidei</taxon>
        <taxon>Acestrorhamphidae</taxon>
        <taxon>Acestrorhamphinae</taxon>
        <taxon>Astyanax</taxon>
    </lineage>
</organism>
<accession>A0A8T2MBV7</accession>
<dbReference type="Proteomes" id="UP000752171">
    <property type="component" value="Unassembled WGS sequence"/>
</dbReference>
<comment type="caution">
    <text evidence="1">The sequence shown here is derived from an EMBL/GenBank/DDBJ whole genome shotgun (WGS) entry which is preliminary data.</text>
</comment>
<reference evidence="1 2" key="1">
    <citation type="submission" date="2021-07" db="EMBL/GenBank/DDBJ databases">
        <authorList>
            <person name="Imarazene B."/>
            <person name="Zahm M."/>
            <person name="Klopp C."/>
            <person name="Cabau C."/>
            <person name="Beille S."/>
            <person name="Jouanno E."/>
            <person name="Castinel A."/>
            <person name="Lluch J."/>
            <person name="Gil L."/>
            <person name="Kuchtly C."/>
            <person name="Lopez Roques C."/>
            <person name="Donnadieu C."/>
            <person name="Parrinello H."/>
            <person name="Journot L."/>
            <person name="Du K."/>
            <person name="Schartl M."/>
            <person name="Retaux S."/>
            <person name="Guiguen Y."/>
        </authorList>
    </citation>
    <scope>NUCLEOTIDE SEQUENCE [LARGE SCALE GENOMIC DNA]</scope>
    <source>
        <strain evidence="1">Pach_M1</strain>
        <tissue evidence="1">Testis</tissue>
    </source>
</reference>
<dbReference type="GO" id="GO:0009117">
    <property type="term" value="P:nucleotide metabolic process"/>
    <property type="evidence" value="ECO:0007669"/>
    <property type="project" value="InterPro"/>
</dbReference>
<dbReference type="AlphaFoldDB" id="A0A8T2MBV7"/>
<dbReference type="GO" id="GO:0000166">
    <property type="term" value="F:nucleotide binding"/>
    <property type="evidence" value="ECO:0007669"/>
    <property type="project" value="InterPro"/>
</dbReference>
<proteinExistence type="predicted"/>
<dbReference type="GO" id="GO:0046085">
    <property type="term" value="P:adenosine metabolic process"/>
    <property type="evidence" value="ECO:0007669"/>
    <property type="project" value="TreeGrafter"/>
</dbReference>
<dbReference type="GO" id="GO:0000287">
    <property type="term" value="F:magnesium ion binding"/>
    <property type="evidence" value="ECO:0007669"/>
    <property type="project" value="InterPro"/>
</dbReference>
<sequence>MCLQSDCTLVTAVSCHDIFDLQTGQSDSSPLAKGTAFAFIKAVQSVNERLVKLSEKQTLLFEVILLGKDCEEQAKSKIFDSAKHYDLEIGKFCFCSKEKFERTLQENHVKLFLSSDRDDVHSALKAGVPAALLCQQADQQVQNQLKVLFSGDLIGLTEDSTEYLKDLGFNDVQIHNFKAAKGRIQEFAMLIGEMRRRFGCEDSPLHTILMTVWGSRDICATALKTLRAWGLDVDEAFCLAGAPCTPILTVLQPHILWDDGLHNLKET</sequence>
<dbReference type="EMBL" id="JAICCE010000002">
    <property type="protein sequence ID" value="KAG9281100.1"/>
    <property type="molecule type" value="Genomic_DNA"/>
</dbReference>
<dbReference type="Pfam" id="PF06189">
    <property type="entry name" value="5-nucleotidase"/>
    <property type="match status" value="1"/>
</dbReference>
<dbReference type="GO" id="GO:0005829">
    <property type="term" value="C:cytosol"/>
    <property type="evidence" value="ECO:0007669"/>
    <property type="project" value="TreeGrafter"/>
</dbReference>
<name>A0A8T2MBV7_ASTMX</name>
<evidence type="ECO:0000313" key="2">
    <source>
        <dbReference type="Proteomes" id="UP000752171"/>
    </source>
</evidence>
<evidence type="ECO:0000313" key="1">
    <source>
        <dbReference type="EMBL" id="KAG9281100.1"/>
    </source>
</evidence>